<dbReference type="OrthoDB" id="1247465at2"/>
<dbReference type="InterPro" id="IPR007372">
    <property type="entry name" value="Lipid/polyisoprenoid-bd_YceI"/>
</dbReference>
<feature type="domain" description="Lipid/polyisoprenoid-binding YceI-like" evidence="2">
    <location>
        <begin position="23"/>
        <end position="183"/>
    </location>
</feature>
<keyword evidence="1" id="KW-0732">Signal</keyword>
<dbReference type="SUPFAM" id="SSF101874">
    <property type="entry name" value="YceI-like"/>
    <property type="match status" value="1"/>
</dbReference>
<keyword evidence="4" id="KW-1185">Reference proteome</keyword>
<dbReference type="Proteomes" id="UP000278085">
    <property type="component" value="Unassembled WGS sequence"/>
</dbReference>
<dbReference type="InterPro" id="IPR036761">
    <property type="entry name" value="TTHA0802/YceI-like_sf"/>
</dbReference>
<dbReference type="SMART" id="SM00867">
    <property type="entry name" value="YceI"/>
    <property type="match status" value="1"/>
</dbReference>
<dbReference type="PANTHER" id="PTHR34406:SF1">
    <property type="entry name" value="PROTEIN YCEI"/>
    <property type="match status" value="1"/>
</dbReference>
<dbReference type="RefSeq" id="WP_126073885.1">
    <property type="nucleotide sequence ID" value="NZ_CP051166.1"/>
</dbReference>
<proteinExistence type="predicted"/>
<organism evidence="3 4">
    <name type="scientific">Massilia atriviolacea</name>
    <dbReference type="NCBI Taxonomy" id="2495579"/>
    <lineage>
        <taxon>Bacteria</taxon>
        <taxon>Pseudomonadati</taxon>
        <taxon>Pseudomonadota</taxon>
        <taxon>Betaproteobacteria</taxon>
        <taxon>Burkholderiales</taxon>
        <taxon>Oxalobacteraceae</taxon>
        <taxon>Telluria group</taxon>
        <taxon>Massilia</taxon>
    </lineage>
</organism>
<gene>
    <name evidence="3" type="ORF">EJB06_10205</name>
</gene>
<dbReference type="EMBL" id="RXLQ01000004">
    <property type="protein sequence ID" value="RSZ59514.1"/>
    <property type="molecule type" value="Genomic_DNA"/>
</dbReference>
<sequence>MKLTKGALLASLLAVAVIAHAVPLKTDTARSMVSASFKQMNVPVEAKFTKFAASIDYDAAKPDAAKASVEIDTASLDLGDPLMNKEVAKKDWFNSAQFPKASFVSSGIKAAGPGKMTVTGKLSIKGKTTDVSFPLTVKTEGGKHTFDGSLPIKRLAYNIGDGEWKDTSMVADEVLIKFRVSAAQ</sequence>
<comment type="caution">
    <text evidence="3">The sequence shown here is derived from an EMBL/GenBank/DDBJ whole genome shotgun (WGS) entry which is preliminary data.</text>
</comment>
<feature type="signal peptide" evidence="1">
    <location>
        <begin position="1"/>
        <end position="21"/>
    </location>
</feature>
<protein>
    <submittedName>
        <fullName evidence="3">YceI family protein</fullName>
    </submittedName>
</protein>
<reference evidence="3 4" key="1">
    <citation type="submission" date="2018-12" db="EMBL/GenBank/DDBJ databases">
        <authorList>
            <person name="Yang E."/>
        </authorList>
    </citation>
    <scope>NUCLEOTIDE SEQUENCE [LARGE SCALE GENOMIC DNA]</scope>
    <source>
        <strain evidence="3 4">SOD</strain>
    </source>
</reference>
<dbReference type="Gene3D" id="2.40.128.110">
    <property type="entry name" value="Lipid/polyisoprenoid-binding, YceI-like"/>
    <property type="match status" value="1"/>
</dbReference>
<evidence type="ECO:0000259" key="2">
    <source>
        <dbReference type="SMART" id="SM00867"/>
    </source>
</evidence>
<accession>A0A430HPR1</accession>
<feature type="chain" id="PRO_5019446947" evidence="1">
    <location>
        <begin position="22"/>
        <end position="184"/>
    </location>
</feature>
<dbReference type="AlphaFoldDB" id="A0A430HPR1"/>
<dbReference type="PANTHER" id="PTHR34406">
    <property type="entry name" value="PROTEIN YCEI"/>
    <property type="match status" value="1"/>
</dbReference>
<evidence type="ECO:0000313" key="3">
    <source>
        <dbReference type="EMBL" id="RSZ59514.1"/>
    </source>
</evidence>
<name>A0A430HPR1_9BURK</name>
<evidence type="ECO:0000256" key="1">
    <source>
        <dbReference type="SAM" id="SignalP"/>
    </source>
</evidence>
<dbReference type="Pfam" id="PF04264">
    <property type="entry name" value="YceI"/>
    <property type="match status" value="1"/>
</dbReference>
<evidence type="ECO:0000313" key="4">
    <source>
        <dbReference type="Proteomes" id="UP000278085"/>
    </source>
</evidence>